<dbReference type="Proteomes" id="UP000809621">
    <property type="component" value="Unassembled WGS sequence"/>
</dbReference>
<evidence type="ECO:0000256" key="13">
    <source>
        <dbReference type="SAM" id="Phobius"/>
    </source>
</evidence>
<dbReference type="PANTHER" id="PTHR10689:SF6">
    <property type="entry name" value="MICROSOMAL GLUTATHIONE S-TRANSFERASE 1"/>
    <property type="match status" value="1"/>
</dbReference>
<evidence type="ECO:0000256" key="5">
    <source>
        <dbReference type="ARBA" id="ARBA00022692"/>
    </source>
</evidence>
<keyword evidence="15" id="KW-1185">Reference proteome</keyword>
<dbReference type="Gene3D" id="1.20.120.550">
    <property type="entry name" value="Membrane associated eicosanoid/glutathione metabolism-like domain"/>
    <property type="match status" value="1"/>
</dbReference>
<keyword evidence="6" id="KW-0256">Endoplasmic reticulum</keyword>
<name>A0ABS2HCX0_9VIBR</name>
<organism evidence="14 15">
    <name type="scientific">Vibrio ulleungensis</name>
    <dbReference type="NCBI Taxonomy" id="2807619"/>
    <lineage>
        <taxon>Bacteria</taxon>
        <taxon>Pseudomonadati</taxon>
        <taxon>Pseudomonadota</taxon>
        <taxon>Gammaproteobacteria</taxon>
        <taxon>Vibrionales</taxon>
        <taxon>Vibrionaceae</taxon>
        <taxon>Vibrio</taxon>
    </lineage>
</organism>
<keyword evidence="8" id="KW-0007">Acetylation</keyword>
<dbReference type="InterPro" id="IPR040162">
    <property type="entry name" value="MGST1-like"/>
</dbReference>
<evidence type="ECO:0000256" key="3">
    <source>
        <dbReference type="ARBA" id="ARBA00012452"/>
    </source>
</evidence>
<evidence type="ECO:0000256" key="6">
    <source>
        <dbReference type="ARBA" id="ARBA00022824"/>
    </source>
</evidence>
<dbReference type="PANTHER" id="PTHR10689">
    <property type="entry name" value="MICROSOMAL GLUTATHIONE S-TRANSFERASE 1"/>
    <property type="match status" value="1"/>
</dbReference>
<keyword evidence="9 13" id="KW-0472">Membrane</keyword>
<keyword evidence="4" id="KW-0808">Transferase</keyword>
<sequence>MLADVQFSDYHAALLGLLFIVATIYVQSFIAIRAHRKQEHMIPGVVDENLGHDSFVFRSHRTHQNSLENIVPFAVPVFIGLFAGVDAFWLAVVVWVYALARLAHMVLYYKIATDTNPSPRSYFYMVGYLANLVLILLVAAALI</sequence>
<dbReference type="InterPro" id="IPR023352">
    <property type="entry name" value="MAPEG-like_dom_sf"/>
</dbReference>
<evidence type="ECO:0000313" key="15">
    <source>
        <dbReference type="Proteomes" id="UP000809621"/>
    </source>
</evidence>
<dbReference type="EMBL" id="JAFEUM010000001">
    <property type="protein sequence ID" value="MBM7035443.1"/>
    <property type="molecule type" value="Genomic_DNA"/>
</dbReference>
<evidence type="ECO:0000313" key="14">
    <source>
        <dbReference type="EMBL" id="MBM7035443.1"/>
    </source>
</evidence>
<feature type="transmembrane region" description="Helical" evidence="13">
    <location>
        <begin position="70"/>
        <end position="98"/>
    </location>
</feature>
<feature type="transmembrane region" description="Helical" evidence="13">
    <location>
        <begin position="122"/>
        <end position="142"/>
    </location>
</feature>
<dbReference type="Pfam" id="PF01124">
    <property type="entry name" value="MAPEG"/>
    <property type="match status" value="1"/>
</dbReference>
<keyword evidence="5 13" id="KW-0812">Transmembrane</keyword>
<dbReference type="InterPro" id="IPR001129">
    <property type="entry name" value="Membr-assoc_MAPEG"/>
</dbReference>
<evidence type="ECO:0000256" key="8">
    <source>
        <dbReference type="ARBA" id="ARBA00022990"/>
    </source>
</evidence>
<keyword evidence="7 13" id="KW-1133">Transmembrane helix</keyword>
<comment type="catalytic activity">
    <reaction evidence="12">
        <text>RX + glutathione = an S-substituted glutathione + a halide anion + H(+)</text>
        <dbReference type="Rhea" id="RHEA:16437"/>
        <dbReference type="ChEBI" id="CHEBI:15378"/>
        <dbReference type="ChEBI" id="CHEBI:16042"/>
        <dbReference type="ChEBI" id="CHEBI:17792"/>
        <dbReference type="ChEBI" id="CHEBI:57925"/>
        <dbReference type="ChEBI" id="CHEBI:90779"/>
        <dbReference type="EC" id="2.5.1.18"/>
    </reaction>
    <physiologicalReaction direction="left-to-right" evidence="12">
        <dbReference type="Rhea" id="RHEA:16438"/>
    </physiologicalReaction>
</comment>
<evidence type="ECO:0000256" key="7">
    <source>
        <dbReference type="ARBA" id="ARBA00022989"/>
    </source>
</evidence>
<dbReference type="SUPFAM" id="SSF161084">
    <property type="entry name" value="MAPEG domain-like"/>
    <property type="match status" value="1"/>
</dbReference>
<comment type="function">
    <text evidence="1">Conjugation of reduced glutathione to a wide number of exogenous and endogenous hydrophobic electrophiles.</text>
</comment>
<reference evidence="14 15" key="1">
    <citation type="submission" date="2021-02" db="EMBL/GenBank/DDBJ databases">
        <authorList>
            <person name="Park J.-S."/>
        </authorList>
    </citation>
    <scope>NUCLEOTIDE SEQUENCE [LARGE SCALE GENOMIC DNA]</scope>
    <source>
        <strain evidence="14 15">188UL20-2</strain>
    </source>
</reference>
<evidence type="ECO:0000256" key="11">
    <source>
        <dbReference type="ARBA" id="ARBA00039397"/>
    </source>
</evidence>
<comment type="subunit">
    <text evidence="10">Homotrimer; The trimer binds only one molecule of glutathione.</text>
</comment>
<comment type="caution">
    <text evidence="14">The sequence shown here is derived from an EMBL/GenBank/DDBJ whole genome shotgun (WGS) entry which is preliminary data.</text>
</comment>
<evidence type="ECO:0000256" key="9">
    <source>
        <dbReference type="ARBA" id="ARBA00023136"/>
    </source>
</evidence>
<evidence type="ECO:0000256" key="12">
    <source>
        <dbReference type="ARBA" id="ARBA00049385"/>
    </source>
</evidence>
<proteinExistence type="predicted"/>
<protein>
    <recommendedName>
        <fullName evidence="11">Microsomal glutathione S-transferase 1</fullName>
        <ecNumber evidence="3">2.5.1.18</ecNumber>
    </recommendedName>
</protein>
<evidence type="ECO:0000256" key="4">
    <source>
        <dbReference type="ARBA" id="ARBA00022679"/>
    </source>
</evidence>
<evidence type="ECO:0000256" key="2">
    <source>
        <dbReference type="ARBA" id="ARBA00004477"/>
    </source>
</evidence>
<evidence type="ECO:0000256" key="10">
    <source>
        <dbReference type="ARBA" id="ARBA00038540"/>
    </source>
</evidence>
<evidence type="ECO:0000256" key="1">
    <source>
        <dbReference type="ARBA" id="ARBA00003701"/>
    </source>
</evidence>
<comment type="subcellular location">
    <subcellularLocation>
        <location evidence="2">Endoplasmic reticulum membrane</location>
        <topology evidence="2">Multi-pass membrane protein</topology>
    </subcellularLocation>
</comment>
<feature type="transmembrane region" description="Helical" evidence="13">
    <location>
        <begin position="12"/>
        <end position="32"/>
    </location>
</feature>
<accession>A0ABS2HCX0</accession>
<dbReference type="EC" id="2.5.1.18" evidence="3"/>
<dbReference type="RefSeq" id="WP_205157043.1">
    <property type="nucleotide sequence ID" value="NZ_JAFEUM010000001.1"/>
</dbReference>
<gene>
    <name evidence="14" type="ORF">JQC93_03405</name>
</gene>